<dbReference type="AlphaFoldDB" id="A0A4Z2EI86"/>
<reference evidence="2 3" key="1">
    <citation type="submission" date="2019-03" db="EMBL/GenBank/DDBJ databases">
        <title>First draft genome of Liparis tanakae, snailfish: a comprehensive survey of snailfish specific genes.</title>
        <authorList>
            <person name="Kim W."/>
            <person name="Song I."/>
            <person name="Jeong J.-H."/>
            <person name="Kim D."/>
            <person name="Kim S."/>
            <person name="Ryu S."/>
            <person name="Song J.Y."/>
            <person name="Lee S.K."/>
        </authorList>
    </citation>
    <scope>NUCLEOTIDE SEQUENCE [LARGE SCALE GENOMIC DNA]</scope>
    <source>
        <tissue evidence="2">Muscle</tissue>
    </source>
</reference>
<gene>
    <name evidence="2" type="ORF">EYF80_061669</name>
</gene>
<protein>
    <submittedName>
        <fullName evidence="2">Uncharacterized protein</fullName>
    </submittedName>
</protein>
<dbReference type="EMBL" id="SRLO01007204">
    <property type="protein sequence ID" value="TNN28184.1"/>
    <property type="molecule type" value="Genomic_DNA"/>
</dbReference>
<evidence type="ECO:0000313" key="2">
    <source>
        <dbReference type="EMBL" id="TNN28184.1"/>
    </source>
</evidence>
<sequence length="62" mass="6823">MNEALGGRWESIHQHKHPELRPPEALCGGGAPPPRRSVGEELRPRGALWGRSSALQQRCLMG</sequence>
<comment type="caution">
    <text evidence="2">The sequence shown here is derived from an EMBL/GenBank/DDBJ whole genome shotgun (WGS) entry which is preliminary data.</text>
</comment>
<feature type="compositionally biased region" description="Basic and acidic residues" evidence="1">
    <location>
        <begin position="10"/>
        <end position="22"/>
    </location>
</feature>
<evidence type="ECO:0000313" key="3">
    <source>
        <dbReference type="Proteomes" id="UP000314294"/>
    </source>
</evidence>
<organism evidence="2 3">
    <name type="scientific">Liparis tanakae</name>
    <name type="common">Tanaka's snailfish</name>
    <dbReference type="NCBI Taxonomy" id="230148"/>
    <lineage>
        <taxon>Eukaryota</taxon>
        <taxon>Metazoa</taxon>
        <taxon>Chordata</taxon>
        <taxon>Craniata</taxon>
        <taxon>Vertebrata</taxon>
        <taxon>Euteleostomi</taxon>
        <taxon>Actinopterygii</taxon>
        <taxon>Neopterygii</taxon>
        <taxon>Teleostei</taxon>
        <taxon>Neoteleostei</taxon>
        <taxon>Acanthomorphata</taxon>
        <taxon>Eupercaria</taxon>
        <taxon>Perciformes</taxon>
        <taxon>Cottioidei</taxon>
        <taxon>Cottales</taxon>
        <taxon>Liparidae</taxon>
        <taxon>Liparis</taxon>
    </lineage>
</organism>
<accession>A0A4Z2EI86</accession>
<evidence type="ECO:0000256" key="1">
    <source>
        <dbReference type="SAM" id="MobiDB-lite"/>
    </source>
</evidence>
<name>A0A4Z2EI86_9TELE</name>
<proteinExistence type="predicted"/>
<keyword evidence="3" id="KW-1185">Reference proteome</keyword>
<feature type="region of interest" description="Disordered" evidence="1">
    <location>
        <begin position="1"/>
        <end position="43"/>
    </location>
</feature>
<dbReference type="Proteomes" id="UP000314294">
    <property type="component" value="Unassembled WGS sequence"/>
</dbReference>